<dbReference type="VEuPathDB" id="FungiDB:HMPREF1541_06833"/>
<reference evidence="4 5" key="1">
    <citation type="submission" date="2013-03" db="EMBL/GenBank/DDBJ databases">
        <title>The Genome Sequence of Phialophora europaea CBS 101466.</title>
        <authorList>
            <consortium name="The Broad Institute Genomics Platform"/>
            <person name="Cuomo C."/>
            <person name="de Hoog S."/>
            <person name="Gorbushina A."/>
            <person name="Walker B."/>
            <person name="Young S.K."/>
            <person name="Zeng Q."/>
            <person name="Gargeya S."/>
            <person name="Fitzgerald M."/>
            <person name="Haas B."/>
            <person name="Abouelleil A."/>
            <person name="Allen A.W."/>
            <person name="Alvarado L."/>
            <person name="Arachchi H.M."/>
            <person name="Berlin A.M."/>
            <person name="Chapman S.B."/>
            <person name="Gainer-Dewar J."/>
            <person name="Goldberg J."/>
            <person name="Griggs A."/>
            <person name="Gujja S."/>
            <person name="Hansen M."/>
            <person name="Howarth C."/>
            <person name="Imamovic A."/>
            <person name="Ireland A."/>
            <person name="Larimer J."/>
            <person name="McCowan C."/>
            <person name="Murphy C."/>
            <person name="Pearson M."/>
            <person name="Poon T.W."/>
            <person name="Priest M."/>
            <person name="Roberts A."/>
            <person name="Saif S."/>
            <person name="Shea T."/>
            <person name="Sisk P."/>
            <person name="Sykes S."/>
            <person name="Wortman J."/>
            <person name="Nusbaum C."/>
            <person name="Birren B."/>
        </authorList>
    </citation>
    <scope>NUCLEOTIDE SEQUENCE [LARGE SCALE GENOMIC DNA]</scope>
    <source>
        <strain evidence="4 5">CBS 101466</strain>
    </source>
</reference>
<dbReference type="CDD" id="cd00882">
    <property type="entry name" value="Ras_like_GTPase"/>
    <property type="match status" value="1"/>
</dbReference>
<feature type="region of interest" description="Disordered" evidence="1">
    <location>
        <begin position="895"/>
        <end position="999"/>
    </location>
</feature>
<dbReference type="eggNOG" id="ENOG502S8AV">
    <property type="taxonomic scope" value="Eukaryota"/>
</dbReference>
<dbReference type="InterPro" id="IPR018712">
    <property type="entry name" value="Tle1-like_cat"/>
</dbReference>
<dbReference type="Gene3D" id="3.40.50.300">
    <property type="entry name" value="P-loop containing nucleotide triphosphate hydrolases"/>
    <property type="match status" value="1"/>
</dbReference>
<dbReference type="Pfam" id="PF09994">
    <property type="entry name" value="T6SS_Tle1-like_cat"/>
    <property type="match status" value="1"/>
</dbReference>
<keyword evidence="5" id="KW-1185">Reference proteome</keyword>
<feature type="compositionally biased region" description="Polar residues" evidence="1">
    <location>
        <begin position="946"/>
        <end position="974"/>
    </location>
</feature>
<dbReference type="InParanoid" id="W2RSU3"/>
<dbReference type="PANTHER" id="PTHR33840">
    <property type="match status" value="1"/>
</dbReference>
<dbReference type="GeneID" id="19974172"/>
<feature type="domain" description="T6SS Phospholipase effector Tle1-like catalytic" evidence="3">
    <location>
        <begin position="8"/>
        <end position="262"/>
    </location>
</feature>
<protein>
    <recommendedName>
        <fullName evidence="6">DUF2235 domain-containing protein</fullName>
    </recommendedName>
</protein>
<proteinExistence type="predicted"/>
<dbReference type="InterPro" id="IPR006073">
    <property type="entry name" value="GTP-bd"/>
</dbReference>
<evidence type="ECO:0000313" key="5">
    <source>
        <dbReference type="Proteomes" id="UP000030752"/>
    </source>
</evidence>
<evidence type="ECO:0000259" key="2">
    <source>
        <dbReference type="Pfam" id="PF01926"/>
    </source>
</evidence>
<dbReference type="GO" id="GO:0005525">
    <property type="term" value="F:GTP binding"/>
    <property type="evidence" value="ECO:0007669"/>
    <property type="project" value="InterPro"/>
</dbReference>
<dbReference type="OrthoDB" id="59699at2759"/>
<evidence type="ECO:0000256" key="1">
    <source>
        <dbReference type="SAM" id="MobiDB-lite"/>
    </source>
</evidence>
<dbReference type="AlphaFoldDB" id="W2RSU3"/>
<name>W2RSU3_CYPE1</name>
<evidence type="ECO:0000313" key="4">
    <source>
        <dbReference type="EMBL" id="ETN38794.1"/>
    </source>
</evidence>
<dbReference type="HOGENOM" id="CLU_304609_0_0_1"/>
<evidence type="ECO:0008006" key="6">
    <source>
        <dbReference type="Google" id="ProtNLM"/>
    </source>
</evidence>
<sequence>MAEKILNRVIICVDGSEYDENGTLANSQGFGNTSNVFKLRSLVATNISYDGVSRGINQTVRYYQAGSDGRSVFRSRASASLDQQVKDITKDVCNKLESPQDEVFFYGFGRGAYIVRAVACVLHYMGLPKLTGNFDDAYQKALDLEKAHSLDDSLNGTKLLSQLRVLCTDAPIIQFVGTFDTVKPSLEKHQYDISYVKSIRNVRHALAFNETRVAPEIFHRPESDSMEGRSFVQAWFMGTNQDMGGGMQQDGLSLYPFQWMVVESIKAGLVVQPDTKHKFLELAFPQFLGGAPKLNEAEKSQWRLRYANGIESIMYDLQTLHSDRKNDSTHSIKHAKESKVFNTQRKIWNNTSKALLGWTDKGPWGNVIHHSMYTILDRNPKLYDQGLFKLRKKELADFQERCLDDQGQMQPWLDGLQLQASGVKAFRILVCGKTGVGKSTLINKVFGVEMTEESTSYAQGAHDINTAFESPNHPGLLIHDSRGWQAGSDQELDLIAKFLRHRAFQKDPAESLHVIWFCVDSDVSRIEEADKRTFETIAQFSNHVPVFVVGTKKDKLVAYRKMELLEEYMKRTNDYKEASSLANAEANKAADDQFLELKEQLSRIEHYKADGYCCISKDDDTGVRTLLNQTLDLIADDRVRIFCVAAQVMDVEQKIDSAITECMRLGTHAIRTAMVPLPFTGIIGTPTVSRIICEHVLQNFGFPKATPEAVDEIMSRVVMGNLKSFMKTSLVQFGAVSAVAVGVGVPTLGIGTIVGGAGAILAAPPTARMLFKCACDMILILERSFRYQGRYVSVKQIEDAAVYYTTATTKTFSGKEVLLQQHVHDEVDRLIPLKKVSVGFRFARLRSGLQDIIYMNRFEQKVGAPLSSVPSSEISTANGGIPELDSKMSAVELDAASPAVTSPPPIPELPGDTKNPVEMESPETPAPAYNTLSPLDGSGTGSGSSEFTMTNLSSIDSVSSPTIADDMSTSQTLISPDYDHETARPKRTKSEESGSLFKRSLSKWSLRKAKTNV</sequence>
<accession>W2RSU3</accession>
<dbReference type="SUPFAM" id="SSF52540">
    <property type="entry name" value="P-loop containing nucleoside triphosphate hydrolases"/>
    <property type="match status" value="1"/>
</dbReference>
<dbReference type="RefSeq" id="XP_008719383.1">
    <property type="nucleotide sequence ID" value="XM_008721161.1"/>
</dbReference>
<dbReference type="STRING" id="1220924.W2RSU3"/>
<dbReference type="InterPro" id="IPR027417">
    <property type="entry name" value="P-loop_NTPase"/>
</dbReference>
<organism evidence="4 5">
    <name type="scientific">Cyphellophora europaea (strain CBS 101466)</name>
    <name type="common">Phialophora europaea</name>
    <dbReference type="NCBI Taxonomy" id="1220924"/>
    <lineage>
        <taxon>Eukaryota</taxon>
        <taxon>Fungi</taxon>
        <taxon>Dikarya</taxon>
        <taxon>Ascomycota</taxon>
        <taxon>Pezizomycotina</taxon>
        <taxon>Eurotiomycetes</taxon>
        <taxon>Chaetothyriomycetidae</taxon>
        <taxon>Chaetothyriales</taxon>
        <taxon>Cyphellophoraceae</taxon>
        <taxon>Cyphellophora</taxon>
    </lineage>
</organism>
<dbReference type="EMBL" id="KB822722">
    <property type="protein sequence ID" value="ETN38794.1"/>
    <property type="molecule type" value="Genomic_DNA"/>
</dbReference>
<dbReference type="Pfam" id="PF01926">
    <property type="entry name" value="MMR_HSR1"/>
    <property type="match status" value="1"/>
</dbReference>
<evidence type="ECO:0000259" key="3">
    <source>
        <dbReference type="Pfam" id="PF09994"/>
    </source>
</evidence>
<feature type="domain" description="G" evidence="2">
    <location>
        <begin position="427"/>
        <end position="552"/>
    </location>
</feature>
<dbReference type="Proteomes" id="UP000030752">
    <property type="component" value="Unassembled WGS sequence"/>
</dbReference>
<gene>
    <name evidence="4" type="ORF">HMPREF1541_06833</name>
</gene>
<dbReference type="PANTHER" id="PTHR33840:SF1">
    <property type="entry name" value="TLE1 PHOSPHOLIPASE DOMAIN-CONTAINING PROTEIN"/>
    <property type="match status" value="1"/>
</dbReference>
<feature type="compositionally biased region" description="Basic and acidic residues" evidence="1">
    <location>
        <begin position="977"/>
        <end position="992"/>
    </location>
</feature>